<accession>D1CTM0</accession>
<reference evidence="1" key="1">
    <citation type="submission" date="2006-02" db="EMBL/GenBank/DDBJ databases">
        <title>Sampling the accessory genome of the Sinorhizobium genus by suppressive subtractive hybridization.</title>
        <authorList>
            <person name="Moulin L."/>
            <person name="Ghazoui Z."/>
            <person name="Young P."/>
        </authorList>
    </citation>
    <scope>NUCLEOTIDE SEQUENCE</scope>
    <source>
        <strain evidence="1">LMG7834</strain>
    </source>
</reference>
<dbReference type="AlphaFoldDB" id="D1CTM0"/>
<organism evidence="1">
    <name type="scientific">Sinorhizobium terangae</name>
    <dbReference type="NCBI Taxonomy" id="110322"/>
    <lineage>
        <taxon>Bacteria</taxon>
        <taxon>Pseudomonadati</taxon>
        <taxon>Pseudomonadota</taxon>
        <taxon>Alphaproteobacteria</taxon>
        <taxon>Hyphomicrobiales</taxon>
        <taxon>Rhizobiaceae</taxon>
        <taxon>Sinorhizobium/Ensifer group</taxon>
        <taxon>Sinorhizobium</taxon>
    </lineage>
</organism>
<sequence length="32" mass="3559">MTQIAIAAHPFHIFKGAPRGMCEGRNRALVQH</sequence>
<feature type="non-terminal residue" evidence="1">
    <location>
        <position position="32"/>
    </location>
</feature>
<name>D1CTM0_SINTE</name>
<proteinExistence type="predicted"/>
<protein>
    <submittedName>
        <fullName evidence="1">Uncharacterized protein</fullName>
    </submittedName>
</protein>
<dbReference type="EMBL" id="DQ403627">
    <property type="protein sequence ID" value="ABD75174.1"/>
    <property type="molecule type" value="Genomic_DNA"/>
</dbReference>
<evidence type="ECO:0000313" key="1">
    <source>
        <dbReference type="EMBL" id="ABD75174.1"/>
    </source>
</evidence>